<keyword evidence="1" id="KW-0677">Repeat</keyword>
<reference evidence="4 5" key="1">
    <citation type="submission" date="2022-05" db="EMBL/GenBank/DDBJ databases">
        <authorList>
            <consortium name="Genoscope - CEA"/>
            <person name="William W."/>
        </authorList>
    </citation>
    <scope>NUCLEOTIDE SEQUENCE [LARGE SCALE GENOMIC DNA]</scope>
</reference>
<proteinExistence type="predicted"/>
<dbReference type="Gene3D" id="1.25.40.10">
    <property type="entry name" value="Tetratricopeptide repeat domain"/>
    <property type="match status" value="2"/>
</dbReference>
<dbReference type="InterPro" id="IPR019734">
    <property type="entry name" value="TPR_rpt"/>
</dbReference>
<dbReference type="Pfam" id="PF13374">
    <property type="entry name" value="TPR_10"/>
    <property type="match status" value="2"/>
</dbReference>
<dbReference type="Proteomes" id="UP001159405">
    <property type="component" value="Unassembled WGS sequence"/>
</dbReference>
<comment type="caution">
    <text evidence="4">The sequence shown here is derived from an EMBL/GenBank/DDBJ whole genome shotgun (WGS) entry which is preliminary data.</text>
</comment>
<evidence type="ECO:0000313" key="4">
    <source>
        <dbReference type="EMBL" id="CAH3186675.1"/>
    </source>
</evidence>
<evidence type="ECO:0000256" key="2">
    <source>
        <dbReference type="ARBA" id="ARBA00022803"/>
    </source>
</evidence>
<keyword evidence="2 3" id="KW-0802">TPR repeat</keyword>
<dbReference type="PANTHER" id="PTHR45641:SF19">
    <property type="entry name" value="NEPHROCYSTIN-3"/>
    <property type="match status" value="1"/>
</dbReference>
<dbReference type="PANTHER" id="PTHR45641">
    <property type="entry name" value="TETRATRICOPEPTIDE REPEAT PROTEIN (AFU_ORTHOLOGUE AFUA_6G03870)"/>
    <property type="match status" value="1"/>
</dbReference>
<organism evidence="4 5">
    <name type="scientific">Porites lobata</name>
    <dbReference type="NCBI Taxonomy" id="104759"/>
    <lineage>
        <taxon>Eukaryota</taxon>
        <taxon>Metazoa</taxon>
        <taxon>Cnidaria</taxon>
        <taxon>Anthozoa</taxon>
        <taxon>Hexacorallia</taxon>
        <taxon>Scleractinia</taxon>
        <taxon>Fungiina</taxon>
        <taxon>Poritidae</taxon>
        <taxon>Porites</taxon>
    </lineage>
</organism>
<dbReference type="EMBL" id="CALNXK010000496">
    <property type="protein sequence ID" value="CAH3186675.1"/>
    <property type="molecule type" value="Genomic_DNA"/>
</dbReference>
<feature type="repeat" description="TPR" evidence="3">
    <location>
        <begin position="327"/>
        <end position="360"/>
    </location>
</feature>
<protein>
    <recommendedName>
        <fullName evidence="6">Nephrocystin-3</fullName>
    </recommendedName>
</protein>
<dbReference type="PROSITE" id="PS50005">
    <property type="entry name" value="TPR"/>
    <property type="match status" value="1"/>
</dbReference>
<dbReference type="SUPFAM" id="SSF48452">
    <property type="entry name" value="TPR-like"/>
    <property type="match status" value="2"/>
</dbReference>
<evidence type="ECO:0008006" key="6">
    <source>
        <dbReference type="Google" id="ProtNLM"/>
    </source>
</evidence>
<accession>A0ABN8S8V7</accession>
<sequence length="549" mass="61313">MALQPYQDEELNFFKFASLVLNEFPKALRQKFKTMWDDTYGHRPGFKLWDDSSAVRNLFASLEGDKNKVPIHTSYNEWDCTALFQATIYAQSFPRGHSFTLSDLYLKPLALPYDSFHASVMSPSGNEEETLALAIDQLRLLRNSLCHSVRSLMDKETFDERMKQAKDAFTALGVATDLLDAVASLDESHFPTNEVHTLNKKIRKETQTCVQILEDVVANVEDWKRETATKQDIAILSLKIDELKAAQEIREANLTGAQSKETSTKQSQSCSVITNTVGENHPRIADSYHTLGVTERVRCNFPTALKYAQQALSIRLQLYEEDHPSIAECYHALGDTQRAMGDYAAALESAKRALSIRRRVFGEEHLSTAEMYHSLGDTQRALGDYPSAVESGKRALAIRLKLLGEEHSSTADIYHSIGDTQRALGDYPSALRALGDYPSALASGKRALAIRLKLLGEEHLSTADIYHSIGDTQRALGDYPSALESTKHALDIRLKLLGEEHPSTADIFHSLGDTQRALGDLSSAHQSQERALKIRQKLFGKEHVNIVDC</sequence>
<name>A0ABN8S8V7_9CNID</name>
<dbReference type="Pfam" id="PF13424">
    <property type="entry name" value="TPR_12"/>
    <property type="match status" value="2"/>
</dbReference>
<dbReference type="SMART" id="SM00028">
    <property type="entry name" value="TPR"/>
    <property type="match status" value="6"/>
</dbReference>
<dbReference type="InterPro" id="IPR011990">
    <property type="entry name" value="TPR-like_helical_dom_sf"/>
</dbReference>
<evidence type="ECO:0000256" key="1">
    <source>
        <dbReference type="ARBA" id="ARBA00022737"/>
    </source>
</evidence>
<gene>
    <name evidence="4" type="ORF">PLOB_00035264</name>
</gene>
<evidence type="ECO:0000313" key="5">
    <source>
        <dbReference type="Proteomes" id="UP001159405"/>
    </source>
</evidence>
<evidence type="ECO:0000256" key="3">
    <source>
        <dbReference type="PROSITE-ProRule" id="PRU00339"/>
    </source>
</evidence>
<keyword evidence="5" id="KW-1185">Reference proteome</keyword>